<dbReference type="InParanoid" id="A0A177CI80"/>
<dbReference type="GO" id="GO:0005737">
    <property type="term" value="C:cytoplasm"/>
    <property type="evidence" value="ECO:0007669"/>
    <property type="project" value="TreeGrafter"/>
</dbReference>
<feature type="region of interest" description="Disordered" evidence="1">
    <location>
        <begin position="481"/>
        <end position="540"/>
    </location>
</feature>
<dbReference type="FunCoup" id="A0A177CI80">
    <property type="interactions" value="197"/>
</dbReference>
<dbReference type="Proteomes" id="UP000077069">
    <property type="component" value="Unassembled WGS sequence"/>
</dbReference>
<dbReference type="OrthoDB" id="5352132at2759"/>
<feature type="compositionally biased region" description="Polar residues" evidence="1">
    <location>
        <begin position="481"/>
        <end position="493"/>
    </location>
</feature>
<keyword evidence="3" id="KW-1185">Reference proteome</keyword>
<feature type="compositionally biased region" description="Basic and acidic residues" evidence="1">
    <location>
        <begin position="421"/>
        <end position="430"/>
    </location>
</feature>
<accession>A0A177CI80</accession>
<feature type="compositionally biased region" description="Polar residues" evidence="1">
    <location>
        <begin position="445"/>
        <end position="456"/>
    </location>
</feature>
<dbReference type="GeneID" id="28757906"/>
<feature type="compositionally biased region" description="Basic residues" evidence="1">
    <location>
        <begin position="200"/>
        <end position="211"/>
    </location>
</feature>
<dbReference type="PANTHER" id="PTHR28307:SF2">
    <property type="entry name" value="PROTEIN PAL1"/>
    <property type="match status" value="1"/>
</dbReference>
<organism evidence="2 3">
    <name type="scientific">Paraphaeosphaeria sporulosa</name>
    <dbReference type="NCBI Taxonomy" id="1460663"/>
    <lineage>
        <taxon>Eukaryota</taxon>
        <taxon>Fungi</taxon>
        <taxon>Dikarya</taxon>
        <taxon>Ascomycota</taxon>
        <taxon>Pezizomycotina</taxon>
        <taxon>Dothideomycetes</taxon>
        <taxon>Pleosporomycetidae</taxon>
        <taxon>Pleosporales</taxon>
        <taxon>Massarineae</taxon>
        <taxon>Didymosphaeriaceae</taxon>
        <taxon>Paraphaeosphaeria</taxon>
    </lineage>
</organism>
<feature type="region of interest" description="Disordered" evidence="1">
    <location>
        <begin position="123"/>
        <end position="260"/>
    </location>
</feature>
<dbReference type="RefSeq" id="XP_018036862.1">
    <property type="nucleotide sequence ID" value="XM_018174420.1"/>
</dbReference>
<feature type="compositionally biased region" description="Basic and acidic residues" evidence="1">
    <location>
        <begin position="227"/>
        <end position="248"/>
    </location>
</feature>
<dbReference type="PANTHER" id="PTHR28307">
    <property type="entry name" value="PROTEIN PAL1"/>
    <property type="match status" value="1"/>
</dbReference>
<feature type="compositionally biased region" description="Basic and acidic residues" evidence="1">
    <location>
        <begin position="149"/>
        <end position="179"/>
    </location>
</feature>
<proteinExistence type="predicted"/>
<gene>
    <name evidence="2" type="ORF">CC84DRAFT_1091903</name>
</gene>
<protein>
    <submittedName>
        <fullName evidence="2">Pal1-domain-containing protein</fullName>
    </submittedName>
</protein>
<dbReference type="AlphaFoldDB" id="A0A177CI80"/>
<dbReference type="Pfam" id="PF08316">
    <property type="entry name" value="Pal1"/>
    <property type="match status" value="1"/>
</dbReference>
<evidence type="ECO:0000256" key="1">
    <source>
        <dbReference type="SAM" id="MobiDB-lite"/>
    </source>
</evidence>
<feature type="compositionally biased region" description="Polar residues" evidence="1">
    <location>
        <begin position="19"/>
        <end position="31"/>
    </location>
</feature>
<name>A0A177CI80_9PLEO</name>
<feature type="compositionally biased region" description="Pro residues" evidence="1">
    <location>
        <begin position="137"/>
        <end position="148"/>
    </location>
</feature>
<reference evidence="2 3" key="1">
    <citation type="submission" date="2016-05" db="EMBL/GenBank/DDBJ databases">
        <title>Comparative analysis of secretome profiles of manganese(II)-oxidizing ascomycete fungi.</title>
        <authorList>
            <consortium name="DOE Joint Genome Institute"/>
            <person name="Zeiner C.A."/>
            <person name="Purvine S.O."/>
            <person name="Zink E.M."/>
            <person name="Wu S."/>
            <person name="Pasa-Tolic L."/>
            <person name="Chaput D.L."/>
            <person name="Haridas S."/>
            <person name="Grigoriev I.V."/>
            <person name="Santelli C.M."/>
            <person name="Hansel C.M."/>
        </authorList>
    </citation>
    <scope>NUCLEOTIDE SEQUENCE [LARGE SCALE GENOMIC DNA]</scope>
    <source>
        <strain evidence="2 3">AP3s5-JAC2a</strain>
    </source>
</reference>
<evidence type="ECO:0000313" key="2">
    <source>
        <dbReference type="EMBL" id="OAG06497.1"/>
    </source>
</evidence>
<evidence type="ECO:0000313" key="3">
    <source>
        <dbReference type="Proteomes" id="UP000077069"/>
    </source>
</evidence>
<feature type="region of interest" description="Disordered" evidence="1">
    <location>
        <begin position="276"/>
        <end position="469"/>
    </location>
</feature>
<feature type="compositionally biased region" description="Basic and acidic residues" evidence="1">
    <location>
        <begin position="319"/>
        <end position="330"/>
    </location>
</feature>
<feature type="region of interest" description="Disordered" evidence="1">
    <location>
        <begin position="1"/>
        <end position="53"/>
    </location>
</feature>
<dbReference type="InterPro" id="IPR013226">
    <property type="entry name" value="Pal1"/>
</dbReference>
<dbReference type="EMBL" id="KV441552">
    <property type="protein sequence ID" value="OAG06497.1"/>
    <property type="molecule type" value="Genomic_DNA"/>
</dbReference>
<sequence length="540" mass="59792">MFAEPSMPERRPSPGLTLELNSKNPFRNRATSPAIPSPALQTPTSAGSRPMSRNPFLQTFEAEFNKQAQLIDMSATMKESPKKATFGDDAKDLFVRPCSFCLMDRLRCFASKFANFPSLQQDNLTLDDGEKKRGPAPRGPPPRNGAPPEPRHRPSRSDEEERERRRDDKRDDRRDDRPRGPPRGPPRPSGDRRGPPPRGSPHRREHSRRPRRNSESSMIDKGSLDPNEERRRRERRRERDERARDGKSRSTKVRKPHGLDIIDKLDVSGIYGPSMIHHDGPYDAVQPHRNREKDKRAPMHAFPAGSANNALGGSGPVNDKIDLDKIHGRGAEGFTDFGGAANTWKRPELEGRSLTFGPKEREDIVHGDPSVGLGTSTFLEGAPASRTAIQQREAENQKSFAEGGLGRKKSIAQRFRGLNQPRRDYGDRPRITSPEARYGGGSPNGPLTTGGSLTSSKNERNPFFDDYDQAYDKKGAAINVAQQEGVTSPTSPGGRNALTRAITADSIGSPVESKPQSGGGFLNRVKSLKGGRRPRPERPT</sequence>
<dbReference type="STRING" id="1460663.A0A177CI80"/>